<proteinExistence type="predicted"/>
<protein>
    <submittedName>
        <fullName evidence="2">Uncharacterized protein</fullName>
    </submittedName>
</protein>
<gene>
    <name evidence="2" type="ORF">ACAT0790_LOCUS8609</name>
</gene>
<organism evidence="2">
    <name type="scientific">Alexandrium catenella</name>
    <name type="common">Red tide dinoflagellate</name>
    <name type="synonym">Gonyaulax catenella</name>
    <dbReference type="NCBI Taxonomy" id="2925"/>
    <lineage>
        <taxon>Eukaryota</taxon>
        <taxon>Sar</taxon>
        <taxon>Alveolata</taxon>
        <taxon>Dinophyceae</taxon>
        <taxon>Gonyaulacales</taxon>
        <taxon>Pyrocystaceae</taxon>
        <taxon>Alexandrium</taxon>
    </lineage>
</organism>
<reference evidence="2" key="1">
    <citation type="submission" date="2021-01" db="EMBL/GenBank/DDBJ databases">
        <authorList>
            <person name="Corre E."/>
            <person name="Pelletier E."/>
            <person name="Niang G."/>
            <person name="Scheremetjew M."/>
            <person name="Finn R."/>
            <person name="Kale V."/>
            <person name="Holt S."/>
            <person name="Cochrane G."/>
            <person name="Meng A."/>
            <person name="Brown T."/>
            <person name="Cohen L."/>
        </authorList>
    </citation>
    <scope>NUCLEOTIDE SEQUENCE</scope>
    <source>
        <strain evidence="2">OF101</strain>
    </source>
</reference>
<name>A0A7S1LGD3_ALECA</name>
<feature type="compositionally biased region" description="Basic residues" evidence="1">
    <location>
        <begin position="145"/>
        <end position="155"/>
    </location>
</feature>
<feature type="region of interest" description="Disordered" evidence="1">
    <location>
        <begin position="136"/>
        <end position="161"/>
    </location>
</feature>
<dbReference type="EMBL" id="HBGE01014592">
    <property type="protein sequence ID" value="CAD9103626.1"/>
    <property type="molecule type" value="Transcribed_RNA"/>
</dbReference>
<sequence length="161" mass="17730">MPSKTTGMLVLSEGRLLFGTYQRVHPKAGWNAPFLHRRDESSRIALRCFDIDSLTGAIVPDSGEEALRWFRPCDFVCMAPLRRRDPSATVTTAAGAAGQPASRTVEASGLELEAECLERWREMRALLGEEPLSCLGSAPSGRGASGRRRACRRQRARSERA</sequence>
<accession>A0A7S1LGD3</accession>
<dbReference type="AlphaFoldDB" id="A0A7S1LGD3"/>
<evidence type="ECO:0000256" key="1">
    <source>
        <dbReference type="SAM" id="MobiDB-lite"/>
    </source>
</evidence>
<evidence type="ECO:0000313" key="2">
    <source>
        <dbReference type="EMBL" id="CAD9103626.1"/>
    </source>
</evidence>